<evidence type="ECO:0000256" key="2">
    <source>
        <dbReference type="ARBA" id="ARBA00004613"/>
    </source>
</evidence>
<dbReference type="PROSITE" id="PS00118">
    <property type="entry name" value="PA2_HIS"/>
    <property type="match status" value="1"/>
</dbReference>
<sequence>MKSRCVLQFFYFLSAIILSKAQDMVGPGLYCFTSIRGNVQTRISFLHEDTVGVRSLYLTIWSQDMRLVTCTVNLSPQMTERYHSLCKTSNTRGQEVSYGFNISSILLALQKADCAHLEASSASQLTIRTRTDETERKARRKRAWIFPGTLWCGSGSTADGYEELGMFEGTDRCCREHDHCLQIIPAFTVNYGVFNRNLFTVSHCECDQRFRQCLLDVNDSISNMVGYSFFNILRIPCFELKQQRRCTEMYWWGMCKVAKEAPYAVFKSPLPYNTSDAEQKYADTDTNKLPSNKEQHVTQSPPRRKSSKTQHQCRFRDPPRGDTFHRRRTKARGCRRRHKPHGAAPSQLPPTSKAHATASSVETGLLKISKSRLQSKESEKSQHIKVGLSDYSTLRRRDSPQLSSNSDLQSSSTAPSPLTQMPELQPHQTTAAVTKTNKSHKDVIKRNGCCGHRKRVRGDAFQSGCESCLERETKSHMKTTTDRLPIKVTTLGVEKTTNTLTSNTLITATFATPIAAKLKTAAPLNKDDEPQKQVHSYLLMNNSNQGLTGSTTAQSTHTERSLKQSKMLHKITGECVQLLTGL</sequence>
<organism evidence="13 14">
    <name type="scientific">Astatotilapia calliptera</name>
    <name type="common">Eastern happy</name>
    <name type="synonym">Chromis callipterus</name>
    <dbReference type="NCBI Taxonomy" id="8154"/>
    <lineage>
        <taxon>Eukaryota</taxon>
        <taxon>Metazoa</taxon>
        <taxon>Chordata</taxon>
        <taxon>Craniata</taxon>
        <taxon>Vertebrata</taxon>
        <taxon>Euteleostomi</taxon>
        <taxon>Actinopterygii</taxon>
        <taxon>Neopterygii</taxon>
        <taxon>Teleostei</taxon>
        <taxon>Neoteleostei</taxon>
        <taxon>Acanthomorphata</taxon>
        <taxon>Ovalentaria</taxon>
        <taxon>Cichlomorphae</taxon>
        <taxon>Cichliformes</taxon>
        <taxon>Cichlidae</taxon>
        <taxon>African cichlids</taxon>
        <taxon>Pseudocrenilabrinae</taxon>
        <taxon>Haplochromini</taxon>
        <taxon>Astatotilapia</taxon>
    </lineage>
</organism>
<dbReference type="GO" id="GO:0006644">
    <property type="term" value="P:phospholipid metabolic process"/>
    <property type="evidence" value="ECO:0007669"/>
    <property type="project" value="InterPro"/>
</dbReference>
<dbReference type="GO" id="GO:0005576">
    <property type="term" value="C:extracellular region"/>
    <property type="evidence" value="ECO:0007669"/>
    <property type="project" value="UniProtKB-SubCell"/>
</dbReference>
<feature type="region of interest" description="Disordered" evidence="10">
    <location>
        <begin position="284"/>
        <end position="360"/>
    </location>
</feature>
<evidence type="ECO:0000256" key="10">
    <source>
        <dbReference type="SAM" id="MobiDB-lite"/>
    </source>
</evidence>
<reference evidence="13" key="2">
    <citation type="submission" date="2025-08" db="UniProtKB">
        <authorList>
            <consortium name="Ensembl"/>
        </authorList>
    </citation>
    <scope>IDENTIFICATION</scope>
</reference>
<dbReference type="InterPro" id="IPR033113">
    <property type="entry name" value="PLA2_histidine"/>
</dbReference>
<keyword evidence="11" id="KW-0732">Signal</keyword>
<dbReference type="SUPFAM" id="SSF48619">
    <property type="entry name" value="Phospholipase A2, PLA2"/>
    <property type="match status" value="1"/>
</dbReference>
<keyword evidence="14" id="KW-1185">Reference proteome</keyword>
<comment type="subcellular location">
    <subcellularLocation>
        <location evidence="2">Secreted</location>
    </subcellularLocation>
</comment>
<feature type="compositionally biased region" description="Basic and acidic residues" evidence="10">
    <location>
        <begin position="284"/>
        <end position="296"/>
    </location>
</feature>
<dbReference type="GO" id="GO:0050482">
    <property type="term" value="P:arachidonate secretion"/>
    <property type="evidence" value="ECO:0007669"/>
    <property type="project" value="InterPro"/>
</dbReference>
<accession>A0A3P8PE36</accession>
<dbReference type="Ensembl" id="ENSACLT00000015645.2">
    <property type="protein sequence ID" value="ENSACLP00000015287.2"/>
    <property type="gene ID" value="ENSACLG00000010397.2"/>
</dbReference>
<evidence type="ECO:0000256" key="11">
    <source>
        <dbReference type="SAM" id="SignalP"/>
    </source>
</evidence>
<evidence type="ECO:0000313" key="13">
    <source>
        <dbReference type="Ensembl" id="ENSACLP00000015287.2"/>
    </source>
</evidence>
<evidence type="ECO:0000256" key="6">
    <source>
        <dbReference type="ARBA" id="ARBA00022801"/>
    </source>
</evidence>
<feature type="compositionally biased region" description="Basic residues" evidence="10">
    <location>
        <begin position="302"/>
        <end position="313"/>
    </location>
</feature>
<keyword evidence="7" id="KW-0106">Calcium</keyword>
<keyword evidence="9" id="KW-1015">Disulfide bond</keyword>
<keyword evidence="6" id="KW-0378">Hydrolase</keyword>
<dbReference type="Proteomes" id="UP000265100">
    <property type="component" value="Chromosome 12"/>
</dbReference>
<feature type="compositionally biased region" description="Polar residues" evidence="10">
    <location>
        <begin position="542"/>
        <end position="556"/>
    </location>
</feature>
<dbReference type="AlphaFoldDB" id="A0A3P8PE36"/>
<feature type="compositionally biased region" description="Basic and acidic residues" evidence="10">
    <location>
        <begin position="314"/>
        <end position="324"/>
    </location>
</feature>
<reference evidence="13" key="3">
    <citation type="submission" date="2025-09" db="UniProtKB">
        <authorList>
            <consortium name="Ensembl"/>
        </authorList>
    </citation>
    <scope>IDENTIFICATION</scope>
</reference>
<dbReference type="InterPro" id="IPR036444">
    <property type="entry name" value="PLipase_A2_dom_sf"/>
</dbReference>
<evidence type="ECO:0000313" key="14">
    <source>
        <dbReference type="Proteomes" id="UP000265100"/>
    </source>
</evidence>
<feature type="compositionally biased region" description="Basic residues" evidence="10">
    <location>
        <begin position="325"/>
        <end position="341"/>
    </location>
</feature>
<dbReference type="SMART" id="SM00085">
    <property type="entry name" value="PA2c"/>
    <property type="match status" value="1"/>
</dbReference>
<evidence type="ECO:0000256" key="8">
    <source>
        <dbReference type="ARBA" id="ARBA00023098"/>
    </source>
</evidence>
<name>A0A3P8PE36_ASTCA</name>
<feature type="region of interest" description="Disordered" evidence="10">
    <location>
        <begin position="542"/>
        <end position="565"/>
    </location>
</feature>
<evidence type="ECO:0000256" key="3">
    <source>
        <dbReference type="ARBA" id="ARBA00013278"/>
    </source>
</evidence>
<keyword evidence="8" id="KW-0443">Lipid metabolism</keyword>
<dbReference type="InterPro" id="IPR016090">
    <property type="entry name" value="PLA2-like_dom"/>
</dbReference>
<dbReference type="FunFam" id="1.20.90.10:FF:000002">
    <property type="entry name" value="Phospholipase A2 group III"/>
    <property type="match status" value="1"/>
</dbReference>
<evidence type="ECO:0000259" key="12">
    <source>
        <dbReference type="SMART" id="SM00085"/>
    </source>
</evidence>
<dbReference type="CDD" id="cd04704">
    <property type="entry name" value="PLA2_bee_venom_like"/>
    <property type="match status" value="1"/>
</dbReference>
<feature type="chain" id="PRO_5044254708" description="phospholipase A2" evidence="11">
    <location>
        <begin position="22"/>
        <end position="582"/>
    </location>
</feature>
<dbReference type="PANTHER" id="PTHR12253">
    <property type="entry name" value="RH14732P"/>
    <property type="match status" value="1"/>
</dbReference>
<evidence type="ECO:0000256" key="1">
    <source>
        <dbReference type="ARBA" id="ARBA00001913"/>
    </source>
</evidence>
<feature type="signal peptide" evidence="11">
    <location>
        <begin position="1"/>
        <end position="21"/>
    </location>
</feature>
<protein>
    <recommendedName>
        <fullName evidence="3">phospholipase A2</fullName>
        <ecNumber evidence="3">3.1.1.4</ecNumber>
    </recommendedName>
</protein>
<dbReference type="Pfam" id="PF05826">
    <property type="entry name" value="Phospholip_A2_2"/>
    <property type="match status" value="1"/>
</dbReference>
<comment type="cofactor">
    <cofactor evidence="1">
        <name>Ca(2+)</name>
        <dbReference type="ChEBI" id="CHEBI:29108"/>
    </cofactor>
</comment>
<feature type="compositionally biased region" description="Low complexity" evidence="10">
    <location>
        <begin position="400"/>
        <end position="412"/>
    </location>
</feature>
<dbReference type="Gene3D" id="1.20.90.10">
    <property type="entry name" value="Phospholipase A2 domain"/>
    <property type="match status" value="1"/>
</dbReference>
<keyword evidence="4" id="KW-0964">Secreted</keyword>
<reference evidence="13" key="1">
    <citation type="submission" date="2018-05" db="EMBL/GenBank/DDBJ databases">
        <authorList>
            <person name="Datahose"/>
        </authorList>
    </citation>
    <scope>NUCLEOTIDE SEQUENCE</scope>
</reference>
<dbReference type="GO" id="GO:0004623">
    <property type="term" value="F:phospholipase A2 activity"/>
    <property type="evidence" value="ECO:0007669"/>
    <property type="project" value="UniProtKB-EC"/>
</dbReference>
<dbReference type="Bgee" id="ENSACLG00000010397">
    <property type="expression patterns" value="Expressed in anal fin and 3 other cell types or tissues"/>
</dbReference>
<feature type="region of interest" description="Disordered" evidence="10">
    <location>
        <begin position="372"/>
        <end position="425"/>
    </location>
</feature>
<dbReference type="GO" id="GO:0046872">
    <property type="term" value="F:metal ion binding"/>
    <property type="evidence" value="ECO:0007669"/>
    <property type="project" value="UniProtKB-KW"/>
</dbReference>
<proteinExistence type="predicted"/>
<evidence type="ECO:0000256" key="4">
    <source>
        <dbReference type="ARBA" id="ARBA00022525"/>
    </source>
</evidence>
<dbReference type="EC" id="3.1.1.4" evidence="3"/>
<feature type="domain" description="Phospholipase A2-like central" evidence="12">
    <location>
        <begin position="136"/>
        <end position="256"/>
    </location>
</feature>
<evidence type="ECO:0000256" key="9">
    <source>
        <dbReference type="ARBA" id="ARBA00023157"/>
    </source>
</evidence>
<keyword evidence="5" id="KW-0479">Metal-binding</keyword>
<dbReference type="GeneTree" id="ENSGT00940000165179"/>
<evidence type="ECO:0000256" key="5">
    <source>
        <dbReference type="ARBA" id="ARBA00022723"/>
    </source>
</evidence>
<evidence type="ECO:0000256" key="7">
    <source>
        <dbReference type="ARBA" id="ARBA00022837"/>
    </source>
</evidence>